<evidence type="ECO:0000256" key="1">
    <source>
        <dbReference type="SAM" id="MobiDB-lite"/>
    </source>
</evidence>
<reference evidence="2" key="1">
    <citation type="submission" date="2020-05" db="EMBL/GenBank/DDBJ databases">
        <authorList>
            <person name="Chiriac C."/>
            <person name="Salcher M."/>
            <person name="Ghai R."/>
            <person name="Kavagutti S V."/>
        </authorList>
    </citation>
    <scope>NUCLEOTIDE SEQUENCE</scope>
</reference>
<feature type="region of interest" description="Disordered" evidence="1">
    <location>
        <begin position="157"/>
        <end position="176"/>
    </location>
</feature>
<organism evidence="2">
    <name type="scientific">freshwater metagenome</name>
    <dbReference type="NCBI Taxonomy" id="449393"/>
    <lineage>
        <taxon>unclassified sequences</taxon>
        <taxon>metagenomes</taxon>
        <taxon>ecological metagenomes</taxon>
    </lineage>
</organism>
<evidence type="ECO:0000313" key="2">
    <source>
        <dbReference type="EMBL" id="CAB5071624.1"/>
    </source>
</evidence>
<gene>
    <name evidence="2" type="ORF">UFOPK4367_00164</name>
</gene>
<sequence length="176" mass="17978">MTIPVAPSSSTAMSAPVSCWMVLMTLPLGPITSPTLSKGIVKDTIFGAVSATVERGALSAAFMLSRIVIRASRACCKAADNTSAGIPSILVSSCKAVTQSTVPATLKSMSPNASSAPRMSVSATYSVLPSTTSETRPIAIPATGARKGTPALRSAMVEAQTEPMDVEPFEPSASDT</sequence>
<name>A0A6J7UYM4_9ZZZZ</name>
<accession>A0A6J7UYM4</accession>
<proteinExistence type="predicted"/>
<dbReference type="AlphaFoldDB" id="A0A6J7UYM4"/>
<dbReference type="EMBL" id="CAFBRC010000006">
    <property type="protein sequence ID" value="CAB5071624.1"/>
    <property type="molecule type" value="Genomic_DNA"/>
</dbReference>
<protein>
    <submittedName>
        <fullName evidence="2">Unannotated protein</fullName>
    </submittedName>
</protein>